<comment type="catalytic activity">
    <reaction evidence="8">
        <text>cortisol + NAD(+) = 11beta,17alpha-dihydroxypregn-4-ene-3,20,21-trione + NADH + H(+)</text>
        <dbReference type="Rhea" id="RHEA:42012"/>
        <dbReference type="ChEBI" id="CHEBI:15378"/>
        <dbReference type="ChEBI" id="CHEBI:17650"/>
        <dbReference type="ChEBI" id="CHEBI:57540"/>
        <dbReference type="ChEBI" id="CHEBI:57945"/>
        <dbReference type="ChEBI" id="CHEBI:78595"/>
    </reaction>
    <physiologicalReaction direction="left-to-right" evidence="8">
        <dbReference type="Rhea" id="RHEA:42013"/>
    </physiologicalReaction>
</comment>
<dbReference type="GO" id="GO:0003857">
    <property type="term" value="F:(3S)-3-hydroxyacyl-CoA dehydrogenase (NAD+) activity"/>
    <property type="evidence" value="ECO:0007669"/>
    <property type="project" value="UniProtKB-EC"/>
</dbReference>
<evidence type="ECO:0000256" key="18">
    <source>
        <dbReference type="ARBA" id="ARBA00082399"/>
    </source>
</evidence>
<dbReference type="PANTHER" id="PTHR43658:SF8">
    <property type="entry name" value="17-BETA-HYDROXYSTEROID DEHYDROGENASE 14-RELATED"/>
    <property type="match status" value="1"/>
</dbReference>
<evidence type="ECO:0000256" key="11">
    <source>
        <dbReference type="ARBA" id="ARBA00051831"/>
    </source>
</evidence>
<dbReference type="PANTHER" id="PTHR43658">
    <property type="entry name" value="SHORT-CHAIN DEHYDROGENASE/REDUCTASE"/>
    <property type="match status" value="1"/>
</dbReference>
<comment type="catalytic activity">
    <reaction evidence="12">
        <text>5alpha-pregnan-20beta-ol-3-one + NAD(+) = 5alpha-pregnane-3,20-dione + NADH + H(+)</text>
        <dbReference type="Rhea" id="RHEA:42008"/>
        <dbReference type="ChEBI" id="CHEBI:15378"/>
        <dbReference type="ChEBI" id="CHEBI:28952"/>
        <dbReference type="ChEBI" id="CHEBI:57540"/>
        <dbReference type="ChEBI" id="CHEBI:57945"/>
        <dbReference type="ChEBI" id="CHEBI:78594"/>
    </reaction>
    <physiologicalReaction direction="left-to-right" evidence="12">
        <dbReference type="Rhea" id="RHEA:42009"/>
    </physiologicalReaction>
</comment>
<dbReference type="InterPro" id="IPR057326">
    <property type="entry name" value="KR_dom"/>
</dbReference>
<dbReference type="GO" id="GO:0047044">
    <property type="term" value="F:androstan-3-alpha,17-beta-diol dehydrogenase (NAD+) activity"/>
    <property type="evidence" value="ECO:0007669"/>
    <property type="project" value="UniProtKB-EC"/>
</dbReference>
<dbReference type="PROSITE" id="PS00061">
    <property type="entry name" value="ADH_SHORT"/>
    <property type="match status" value="1"/>
</dbReference>
<dbReference type="FunFam" id="3.40.50.720:FF:000215">
    <property type="entry name" value="3-hydroxyacyl-CoA dehydrogenase type-2"/>
    <property type="match status" value="1"/>
</dbReference>
<evidence type="ECO:0000256" key="16">
    <source>
        <dbReference type="ARBA" id="ARBA00079624"/>
    </source>
</evidence>
<comment type="catalytic activity">
    <reaction evidence="9">
        <text>(3S)-3-hydroxybutanoyl-CoA + NAD(+) = acetoacetyl-CoA + NADH + H(+)</text>
        <dbReference type="Rhea" id="RHEA:30799"/>
        <dbReference type="ChEBI" id="CHEBI:15378"/>
        <dbReference type="ChEBI" id="CHEBI:57286"/>
        <dbReference type="ChEBI" id="CHEBI:57316"/>
        <dbReference type="ChEBI" id="CHEBI:57540"/>
        <dbReference type="ChEBI" id="CHEBI:57945"/>
    </reaction>
    <physiologicalReaction direction="left-to-right" evidence="9">
        <dbReference type="Rhea" id="RHEA:30800"/>
    </physiologicalReaction>
    <physiologicalReaction direction="right-to-left" evidence="9">
        <dbReference type="Rhea" id="RHEA:30801"/>
    </physiologicalReaction>
</comment>
<comment type="catalytic activity">
    <reaction evidence="7">
        <text>17beta-hydroxy-5alpha-androstan-3-one + NAD(+) = 5alpha-androstan-3,17-dione + NADH + H(+)</text>
        <dbReference type="Rhea" id="RHEA:41992"/>
        <dbReference type="ChEBI" id="CHEBI:15378"/>
        <dbReference type="ChEBI" id="CHEBI:15994"/>
        <dbReference type="ChEBI" id="CHEBI:16330"/>
        <dbReference type="ChEBI" id="CHEBI:57540"/>
        <dbReference type="ChEBI" id="CHEBI:57945"/>
    </reaction>
    <physiologicalReaction direction="left-to-right" evidence="7">
        <dbReference type="Rhea" id="RHEA:41993"/>
    </physiologicalReaction>
</comment>
<accession>A0A7S0DUY1</accession>
<name>A0A7S0DUY1_9EUKA</name>
<evidence type="ECO:0000256" key="9">
    <source>
        <dbReference type="ARBA" id="ARBA00051004"/>
    </source>
</evidence>
<dbReference type="EMBL" id="HBEP01000246">
    <property type="protein sequence ID" value="CAD8466080.1"/>
    <property type="molecule type" value="Transcribed_RNA"/>
</dbReference>
<dbReference type="EC" id="1.1.1.53" evidence="3"/>
<evidence type="ECO:0000256" key="2">
    <source>
        <dbReference type="ARBA" id="ARBA00023002"/>
    </source>
</evidence>
<dbReference type="SMART" id="SM00822">
    <property type="entry name" value="PKS_KR"/>
    <property type="match status" value="1"/>
</dbReference>
<evidence type="ECO:0000256" key="8">
    <source>
        <dbReference type="ARBA" id="ARBA00050927"/>
    </source>
</evidence>
<dbReference type="InterPro" id="IPR036291">
    <property type="entry name" value="NAD(P)-bd_dom_sf"/>
</dbReference>
<evidence type="ECO:0000256" key="14">
    <source>
        <dbReference type="ARBA" id="ARBA00052668"/>
    </source>
</evidence>
<evidence type="ECO:0000256" key="12">
    <source>
        <dbReference type="ARBA" id="ARBA00052095"/>
    </source>
</evidence>
<dbReference type="PRINTS" id="PR00081">
    <property type="entry name" value="GDHRDH"/>
</dbReference>
<dbReference type="InterPro" id="IPR020904">
    <property type="entry name" value="Sc_DH/Rdtase_CS"/>
</dbReference>
<comment type="catalytic activity">
    <reaction evidence="6">
        <text>5alpha-androstane-3alpha,17beta-diol + NAD(+) = 17beta-hydroxy-5alpha-androstan-3-one + NADH + H(+)</text>
        <dbReference type="Rhea" id="RHEA:42004"/>
        <dbReference type="ChEBI" id="CHEBI:15378"/>
        <dbReference type="ChEBI" id="CHEBI:16330"/>
        <dbReference type="ChEBI" id="CHEBI:36713"/>
        <dbReference type="ChEBI" id="CHEBI:57540"/>
        <dbReference type="ChEBI" id="CHEBI:57945"/>
        <dbReference type="EC" id="1.1.1.53"/>
    </reaction>
    <physiologicalReaction direction="right-to-left" evidence="6">
        <dbReference type="Rhea" id="RHEA:42006"/>
    </physiologicalReaction>
</comment>
<evidence type="ECO:0000313" key="21">
    <source>
        <dbReference type="EMBL" id="CAD8466080.1"/>
    </source>
</evidence>
<gene>
    <name evidence="21" type="ORF">PANT1444_LOCUS143</name>
</gene>
<comment type="catalytic activity">
    <reaction evidence="14">
        <text>11-dehydrocorticosterone + NAD(+) = pregn-4-ene-3,11,20,21-tetraone + NADH + H(+)</text>
        <dbReference type="Rhea" id="RHEA:42020"/>
        <dbReference type="ChEBI" id="CHEBI:15378"/>
        <dbReference type="ChEBI" id="CHEBI:57540"/>
        <dbReference type="ChEBI" id="CHEBI:57945"/>
        <dbReference type="ChEBI" id="CHEBI:78600"/>
        <dbReference type="ChEBI" id="CHEBI:78601"/>
    </reaction>
    <physiologicalReaction direction="left-to-right" evidence="14">
        <dbReference type="Rhea" id="RHEA:42021"/>
    </physiologicalReaction>
</comment>
<comment type="catalytic activity">
    <reaction evidence="11">
        <text>ursodeoxycholate + NAD(+) = 7-oxolithocholate + NADH + H(+)</text>
        <dbReference type="Rhea" id="RHEA:42028"/>
        <dbReference type="ChEBI" id="CHEBI:15378"/>
        <dbReference type="ChEBI" id="CHEBI:57540"/>
        <dbReference type="ChEBI" id="CHEBI:57945"/>
        <dbReference type="ChEBI" id="CHEBI:78604"/>
        <dbReference type="ChEBI" id="CHEBI:78605"/>
    </reaction>
    <physiologicalReaction direction="left-to-right" evidence="11">
        <dbReference type="Rhea" id="RHEA:42029"/>
    </physiologicalReaction>
</comment>
<comment type="catalytic activity">
    <reaction evidence="5">
        <text>a (3S)-3-hydroxyacyl-CoA + NAD(+) = a 3-oxoacyl-CoA + NADH + H(+)</text>
        <dbReference type="Rhea" id="RHEA:22432"/>
        <dbReference type="ChEBI" id="CHEBI:15378"/>
        <dbReference type="ChEBI" id="CHEBI:57318"/>
        <dbReference type="ChEBI" id="CHEBI:57540"/>
        <dbReference type="ChEBI" id="CHEBI:57945"/>
        <dbReference type="ChEBI" id="CHEBI:90726"/>
        <dbReference type="EC" id="1.1.1.35"/>
    </reaction>
    <physiologicalReaction direction="left-to-right" evidence="5">
        <dbReference type="Rhea" id="RHEA:22433"/>
    </physiologicalReaction>
    <physiologicalReaction direction="right-to-left" evidence="5">
        <dbReference type="Rhea" id="RHEA:22434"/>
    </physiologicalReaction>
</comment>
<dbReference type="SUPFAM" id="SSF51735">
    <property type="entry name" value="NAD(P)-binding Rossmann-fold domains"/>
    <property type="match status" value="1"/>
</dbReference>
<dbReference type="Pfam" id="PF00106">
    <property type="entry name" value="adh_short"/>
    <property type="match status" value="1"/>
</dbReference>
<evidence type="ECO:0000256" key="10">
    <source>
        <dbReference type="ARBA" id="ARBA00051637"/>
    </source>
</evidence>
<sequence length="257" mass="26290">MLSTLAKHVAIISGGGSGLGRATAEHLIKSGARVVLLDLPSSDGAAVATELGENAAFCPTDVTSEEQVSAALDLAESLYGEPVSSAISCAGILHAAKTVSRKGVAYPLDAFSRVLHVNVMGTFNVSRLAAQRMAARTPDEDGQRGVIVNTASIAAFDGQAGQVAYSASKGAVVGMTLPMARDLASLGVRVCAVAPGVFETPMMAGASEEVQAALAAIIPCPKRLGRPAEFGKLVGAILENPYLNGEVIRLDGAMRMT</sequence>
<evidence type="ECO:0000256" key="6">
    <source>
        <dbReference type="ARBA" id="ARBA00050365"/>
    </source>
</evidence>
<dbReference type="PRINTS" id="PR00080">
    <property type="entry name" value="SDRFAMILY"/>
</dbReference>
<evidence type="ECO:0000256" key="4">
    <source>
        <dbReference type="ARBA" id="ARBA00049381"/>
    </source>
</evidence>
<proteinExistence type="inferred from homology"/>
<dbReference type="Gene3D" id="3.40.50.720">
    <property type="entry name" value="NAD(P)-binding Rossmann-like Domain"/>
    <property type="match status" value="1"/>
</dbReference>
<comment type="catalytic activity">
    <reaction evidence="10">
        <text>3beta,7beta-dihydroxy-5beta-cholan-24-oate + NAD(+) = 3beta-hydroxy-7-oxo-5beta-cholan-24-oate + NADH + H(+)</text>
        <dbReference type="Rhea" id="RHEA:42024"/>
        <dbReference type="ChEBI" id="CHEBI:15378"/>
        <dbReference type="ChEBI" id="CHEBI:57540"/>
        <dbReference type="ChEBI" id="CHEBI:57945"/>
        <dbReference type="ChEBI" id="CHEBI:78602"/>
        <dbReference type="ChEBI" id="CHEBI:78603"/>
    </reaction>
    <physiologicalReaction direction="left-to-right" evidence="10">
        <dbReference type="Rhea" id="RHEA:42025"/>
    </physiologicalReaction>
</comment>
<comment type="catalytic activity">
    <reaction evidence="13">
        <text>cortisone + NAD(+) = 17alpha-hydroxypregn-4-en-3,11,20-trione-21-al + NADH + H(+)</text>
        <dbReference type="Rhea" id="RHEA:42016"/>
        <dbReference type="ChEBI" id="CHEBI:15378"/>
        <dbReference type="ChEBI" id="CHEBI:16962"/>
        <dbReference type="ChEBI" id="CHEBI:57540"/>
        <dbReference type="ChEBI" id="CHEBI:57945"/>
        <dbReference type="ChEBI" id="CHEBI:78596"/>
    </reaction>
    <physiologicalReaction direction="left-to-right" evidence="13">
        <dbReference type="Rhea" id="RHEA:42017"/>
    </physiologicalReaction>
</comment>
<evidence type="ECO:0000259" key="20">
    <source>
        <dbReference type="SMART" id="SM00822"/>
    </source>
</evidence>
<comment type="similarity">
    <text evidence="1 19">Belongs to the short-chain dehydrogenases/reductases (SDR) family.</text>
</comment>
<reference evidence="21" key="1">
    <citation type="submission" date="2021-01" db="EMBL/GenBank/DDBJ databases">
        <authorList>
            <person name="Corre E."/>
            <person name="Pelletier E."/>
            <person name="Niang G."/>
            <person name="Scheremetjew M."/>
            <person name="Finn R."/>
            <person name="Kale V."/>
            <person name="Holt S."/>
            <person name="Cochrane G."/>
            <person name="Meng A."/>
            <person name="Brown T."/>
            <person name="Cohen L."/>
        </authorList>
    </citation>
    <scope>NUCLEOTIDE SEQUENCE</scope>
    <source>
        <strain evidence="21">CCMP1374</strain>
    </source>
</reference>
<dbReference type="GO" id="GO:0004303">
    <property type="term" value="F:estradiol 17-beta-dehydrogenase [NAD(P)+] activity"/>
    <property type="evidence" value="ECO:0007669"/>
    <property type="project" value="UniProtKB-EC"/>
</dbReference>
<feature type="domain" description="Ketoreductase" evidence="20">
    <location>
        <begin position="8"/>
        <end position="201"/>
    </location>
</feature>
<evidence type="ECO:0000256" key="1">
    <source>
        <dbReference type="ARBA" id="ARBA00006484"/>
    </source>
</evidence>
<dbReference type="AlphaFoldDB" id="A0A7S0DUY1"/>
<evidence type="ECO:0000256" key="3">
    <source>
        <dbReference type="ARBA" id="ARBA00024071"/>
    </source>
</evidence>
<evidence type="ECO:0000256" key="19">
    <source>
        <dbReference type="RuleBase" id="RU000363"/>
    </source>
</evidence>
<dbReference type="InterPro" id="IPR002347">
    <property type="entry name" value="SDR_fam"/>
</dbReference>
<keyword evidence="2" id="KW-0560">Oxidoreductase</keyword>
<evidence type="ECO:0000256" key="13">
    <source>
        <dbReference type="ARBA" id="ARBA00052417"/>
    </source>
</evidence>
<protein>
    <recommendedName>
        <fullName evidence="15">3-hydroxyacyl-CoA dehydrogenase type-2</fullName>
        <ecNumber evidence="3">1.1.1.53</ecNumber>
    </recommendedName>
    <alternativeName>
        <fullName evidence="17">3-hydroxyacyl-CoA dehydrogenase type II</fullName>
    </alternativeName>
    <alternativeName>
        <fullName evidence="18">Mitochondrial ribonuclease P protein 2</fullName>
    </alternativeName>
    <alternativeName>
        <fullName evidence="16">Type II HADH</fullName>
    </alternativeName>
</protein>
<evidence type="ECO:0000256" key="15">
    <source>
        <dbReference type="ARBA" id="ARBA00072938"/>
    </source>
</evidence>
<evidence type="ECO:0000256" key="7">
    <source>
        <dbReference type="ARBA" id="ARBA00050435"/>
    </source>
</evidence>
<evidence type="ECO:0000256" key="17">
    <source>
        <dbReference type="ARBA" id="ARBA00082293"/>
    </source>
</evidence>
<organism evidence="21">
    <name type="scientific">Phaeocystis antarctica</name>
    <dbReference type="NCBI Taxonomy" id="33657"/>
    <lineage>
        <taxon>Eukaryota</taxon>
        <taxon>Haptista</taxon>
        <taxon>Haptophyta</taxon>
        <taxon>Prymnesiophyceae</taxon>
        <taxon>Phaeocystales</taxon>
        <taxon>Phaeocystaceae</taxon>
        <taxon>Phaeocystis</taxon>
    </lineage>
</organism>
<comment type="catalytic activity">
    <reaction evidence="4">
        <text>17beta-estradiol + NAD(+) = estrone + NADH + H(+)</text>
        <dbReference type="Rhea" id="RHEA:24612"/>
        <dbReference type="ChEBI" id="CHEBI:15378"/>
        <dbReference type="ChEBI" id="CHEBI:16469"/>
        <dbReference type="ChEBI" id="CHEBI:17263"/>
        <dbReference type="ChEBI" id="CHEBI:57540"/>
        <dbReference type="ChEBI" id="CHEBI:57945"/>
        <dbReference type="EC" id="1.1.1.62"/>
    </reaction>
    <physiologicalReaction direction="left-to-right" evidence="4">
        <dbReference type="Rhea" id="RHEA:24613"/>
    </physiologicalReaction>
</comment>
<evidence type="ECO:0000256" key="5">
    <source>
        <dbReference type="ARBA" id="ARBA00050141"/>
    </source>
</evidence>